<dbReference type="STRING" id="27342.A0A0H2RFE4"/>
<dbReference type="OrthoDB" id="3247294at2759"/>
<accession>A0A0H2RFE4</accession>
<keyword evidence="2" id="KW-1185">Reference proteome</keyword>
<feature type="non-terminal residue" evidence="1">
    <location>
        <position position="101"/>
    </location>
</feature>
<gene>
    <name evidence="1" type="ORF">SCHPADRAFT_804574</name>
</gene>
<dbReference type="EMBL" id="KQ086030">
    <property type="protein sequence ID" value="KLO10302.1"/>
    <property type="molecule type" value="Genomic_DNA"/>
</dbReference>
<name>A0A0H2RFE4_9AGAM</name>
<dbReference type="InParanoid" id="A0A0H2RFE4"/>
<sequence>APHSMVLYLQKNWMNATHLWSAVARLGRNIHELSDTNMLIEAWHHILKTHLLQGKRNRCGDHLIYTLVREAVPRYAQKYIHRLLGMDGGDLEDRKYLEIMR</sequence>
<evidence type="ECO:0000313" key="1">
    <source>
        <dbReference type="EMBL" id="KLO10302.1"/>
    </source>
</evidence>
<organism evidence="1 2">
    <name type="scientific">Schizopora paradoxa</name>
    <dbReference type="NCBI Taxonomy" id="27342"/>
    <lineage>
        <taxon>Eukaryota</taxon>
        <taxon>Fungi</taxon>
        <taxon>Dikarya</taxon>
        <taxon>Basidiomycota</taxon>
        <taxon>Agaricomycotina</taxon>
        <taxon>Agaricomycetes</taxon>
        <taxon>Hymenochaetales</taxon>
        <taxon>Schizoporaceae</taxon>
        <taxon>Schizopora</taxon>
    </lineage>
</organism>
<proteinExistence type="predicted"/>
<dbReference type="AlphaFoldDB" id="A0A0H2RFE4"/>
<reference evidence="1 2" key="1">
    <citation type="submission" date="2015-04" db="EMBL/GenBank/DDBJ databases">
        <title>Complete genome sequence of Schizopora paradoxa KUC8140, a cosmopolitan wood degrader in East Asia.</title>
        <authorList>
            <consortium name="DOE Joint Genome Institute"/>
            <person name="Min B."/>
            <person name="Park H."/>
            <person name="Jang Y."/>
            <person name="Kim J.-J."/>
            <person name="Kim K.H."/>
            <person name="Pangilinan J."/>
            <person name="Lipzen A."/>
            <person name="Riley R."/>
            <person name="Grigoriev I.V."/>
            <person name="Spatafora J.W."/>
            <person name="Choi I.-G."/>
        </authorList>
    </citation>
    <scope>NUCLEOTIDE SEQUENCE [LARGE SCALE GENOMIC DNA]</scope>
    <source>
        <strain evidence="1 2">KUC8140</strain>
    </source>
</reference>
<dbReference type="Proteomes" id="UP000053477">
    <property type="component" value="Unassembled WGS sequence"/>
</dbReference>
<protein>
    <submittedName>
        <fullName evidence="1">Uncharacterized protein</fullName>
    </submittedName>
</protein>
<evidence type="ECO:0000313" key="2">
    <source>
        <dbReference type="Proteomes" id="UP000053477"/>
    </source>
</evidence>
<feature type="non-terminal residue" evidence="1">
    <location>
        <position position="1"/>
    </location>
</feature>